<dbReference type="Proteomes" id="UP000552757">
    <property type="component" value="Unassembled WGS sequence"/>
</dbReference>
<comment type="caution">
    <text evidence="1">The sequence shown here is derived from an EMBL/GenBank/DDBJ whole genome shotgun (WGS) entry which is preliminary data.</text>
</comment>
<dbReference type="EMBL" id="JACIEB010000010">
    <property type="protein sequence ID" value="MBB3983589.1"/>
    <property type="molecule type" value="Genomic_DNA"/>
</dbReference>
<protein>
    <recommendedName>
        <fullName evidence="3">Peptidase C39-like domain-containing protein</fullName>
    </recommendedName>
</protein>
<evidence type="ECO:0000313" key="1">
    <source>
        <dbReference type="EMBL" id="MBB3983589.1"/>
    </source>
</evidence>
<organism evidence="1 2">
    <name type="scientific">Sphingobium fontiphilum</name>
    <dbReference type="NCBI Taxonomy" id="944425"/>
    <lineage>
        <taxon>Bacteria</taxon>
        <taxon>Pseudomonadati</taxon>
        <taxon>Pseudomonadota</taxon>
        <taxon>Alphaproteobacteria</taxon>
        <taxon>Sphingomonadales</taxon>
        <taxon>Sphingomonadaceae</taxon>
        <taxon>Sphingobium</taxon>
    </lineage>
</organism>
<evidence type="ECO:0008006" key="3">
    <source>
        <dbReference type="Google" id="ProtNLM"/>
    </source>
</evidence>
<sequence length="199" mass="22892">MSEAAALALMEARQALRPFRQGRLDSLCGVYAILNAVYLLAYPGKQMHPAAMKALFRRGVTILSRQRHLPFTLSWGLDPEPWNRFFKLFLPEVEAEAGFRIRRRRVFEARPGLMPWEVARTIRSHVDQGHPVVLILGGAYDHWTVIAGHSDHRLHLFDSYGYCWISKRSLTLDQHLHNRAHLLMPEATWAFERLSDAPA</sequence>
<name>A0A7W6DJ74_9SPHN</name>
<keyword evidence="2" id="KW-1185">Reference proteome</keyword>
<dbReference type="AlphaFoldDB" id="A0A7W6DJ74"/>
<evidence type="ECO:0000313" key="2">
    <source>
        <dbReference type="Proteomes" id="UP000552757"/>
    </source>
</evidence>
<proteinExistence type="predicted"/>
<dbReference type="RefSeq" id="WP_183956534.1">
    <property type="nucleotide sequence ID" value="NZ_JACIEB010000010.1"/>
</dbReference>
<gene>
    <name evidence="1" type="ORF">GGR44_003285</name>
</gene>
<reference evidence="1 2" key="1">
    <citation type="submission" date="2020-08" db="EMBL/GenBank/DDBJ databases">
        <title>Genomic Encyclopedia of Type Strains, Phase IV (KMG-IV): sequencing the most valuable type-strain genomes for metagenomic binning, comparative biology and taxonomic classification.</title>
        <authorList>
            <person name="Goeker M."/>
        </authorList>
    </citation>
    <scope>NUCLEOTIDE SEQUENCE [LARGE SCALE GENOMIC DNA]</scope>
    <source>
        <strain evidence="1 2">DSM 29348</strain>
    </source>
</reference>
<accession>A0A7W6DJ74</accession>